<dbReference type="GO" id="GO:0036243">
    <property type="term" value="F:succinate-semialdehyde dehydrogenase (NADP+) activity"/>
    <property type="evidence" value="ECO:0007669"/>
    <property type="project" value="UniProtKB-EC"/>
</dbReference>
<dbReference type="InterPro" id="IPR016163">
    <property type="entry name" value="Ald_DH_C"/>
</dbReference>
<dbReference type="Pfam" id="PF00171">
    <property type="entry name" value="Aldedh"/>
    <property type="match status" value="1"/>
</dbReference>
<keyword evidence="3 5" id="KW-0560">Oxidoreductase</keyword>
<dbReference type="EC" id="1.2.1.79" evidence="5"/>
<reference evidence="5" key="1">
    <citation type="submission" date="2020-02" db="EMBL/GenBank/DDBJ databases">
        <authorList>
            <person name="Meier V. D."/>
        </authorList>
    </citation>
    <scope>NUCLEOTIDE SEQUENCE</scope>
    <source>
        <strain evidence="5">AVDCRST_MAG68</strain>
    </source>
</reference>
<dbReference type="AlphaFoldDB" id="A0A6J4KTH0"/>
<dbReference type="NCBIfam" id="NF006915">
    <property type="entry name" value="PRK09406.1"/>
    <property type="match status" value="1"/>
</dbReference>
<protein>
    <submittedName>
        <fullName evidence="5">Succinate-semialdehyde dehydrogenase [NAD] Succinate-semialdehyde dehydrogenase [NADP+]</fullName>
        <ecNumber evidence="5">1.2.1.24</ecNumber>
        <ecNumber evidence="5">1.2.1.79</ecNumber>
    </submittedName>
</protein>
<accession>A0A6J4KTH0</accession>
<name>A0A6J4KTH0_9BACT</name>
<dbReference type="FunFam" id="3.40.309.10:FF:000010">
    <property type="entry name" value="Gamma-aminobutyraldehyde dehydrogenase"/>
    <property type="match status" value="1"/>
</dbReference>
<dbReference type="InterPro" id="IPR015590">
    <property type="entry name" value="Aldehyde_DH_dom"/>
</dbReference>
<dbReference type="GO" id="GO:0004777">
    <property type="term" value="F:succinate-semialdehyde dehydrogenase (NAD+) activity"/>
    <property type="evidence" value="ECO:0007669"/>
    <property type="project" value="UniProtKB-EC"/>
</dbReference>
<dbReference type="PANTHER" id="PTHR43217">
    <property type="entry name" value="SUCCINATE SEMIALDEHYDE DEHYDROGENASE [NAD(P)+] SAD"/>
    <property type="match status" value="1"/>
</dbReference>
<dbReference type="InterPro" id="IPR016162">
    <property type="entry name" value="Ald_DH_N"/>
</dbReference>
<keyword evidence="2" id="KW-0521">NADP</keyword>
<dbReference type="GO" id="GO:0004030">
    <property type="term" value="F:aldehyde dehydrogenase [NAD(P)+] activity"/>
    <property type="evidence" value="ECO:0007669"/>
    <property type="project" value="InterPro"/>
</dbReference>
<dbReference type="Gene3D" id="3.40.309.10">
    <property type="entry name" value="Aldehyde Dehydrogenase, Chain A, domain 2"/>
    <property type="match status" value="1"/>
</dbReference>
<dbReference type="PANTHER" id="PTHR43217:SF1">
    <property type="entry name" value="SUCCINATE SEMIALDEHYDE DEHYDROGENASE [NAD(P)+] SAD"/>
    <property type="match status" value="1"/>
</dbReference>
<evidence type="ECO:0000313" key="5">
    <source>
        <dbReference type="EMBL" id="CAA9313714.1"/>
    </source>
</evidence>
<evidence type="ECO:0000256" key="1">
    <source>
        <dbReference type="ARBA" id="ARBA00009986"/>
    </source>
</evidence>
<dbReference type="SUPFAM" id="SSF53720">
    <property type="entry name" value="ALDH-like"/>
    <property type="match status" value="1"/>
</dbReference>
<dbReference type="InterPro" id="IPR016161">
    <property type="entry name" value="Ald_DH/histidinol_DH"/>
</dbReference>
<dbReference type="Gene3D" id="3.40.605.10">
    <property type="entry name" value="Aldehyde Dehydrogenase, Chain A, domain 1"/>
    <property type="match status" value="1"/>
</dbReference>
<dbReference type="InterPro" id="IPR047110">
    <property type="entry name" value="GABD/Sad-like"/>
</dbReference>
<feature type="domain" description="Aldehyde dehydrogenase" evidence="4">
    <location>
        <begin position="3"/>
        <end position="451"/>
    </location>
</feature>
<dbReference type="CDD" id="cd07100">
    <property type="entry name" value="ALDH_SSADH1_GabD1"/>
    <property type="match status" value="1"/>
</dbReference>
<evidence type="ECO:0000259" key="4">
    <source>
        <dbReference type="Pfam" id="PF00171"/>
    </source>
</evidence>
<organism evidence="5">
    <name type="scientific">uncultured Gemmatimonadota bacterium</name>
    <dbReference type="NCBI Taxonomy" id="203437"/>
    <lineage>
        <taxon>Bacteria</taxon>
        <taxon>Pseudomonadati</taxon>
        <taxon>Gemmatimonadota</taxon>
        <taxon>environmental samples</taxon>
    </lineage>
</organism>
<dbReference type="EMBL" id="CADCTW010000080">
    <property type="protein sequence ID" value="CAA9313714.1"/>
    <property type="molecule type" value="Genomic_DNA"/>
</dbReference>
<comment type="similarity">
    <text evidence="1">Belongs to the aldehyde dehydrogenase family.</text>
</comment>
<evidence type="ECO:0000256" key="2">
    <source>
        <dbReference type="ARBA" id="ARBA00022857"/>
    </source>
</evidence>
<dbReference type="FunFam" id="3.40.605.10:FF:000012">
    <property type="entry name" value="NAD-dependent succinate-semialdehyde dehydrogenase"/>
    <property type="match status" value="1"/>
</dbReference>
<proteinExistence type="inferred from homology"/>
<evidence type="ECO:0000256" key="3">
    <source>
        <dbReference type="ARBA" id="ARBA00023002"/>
    </source>
</evidence>
<dbReference type="InterPro" id="IPR044148">
    <property type="entry name" value="ALDH_GabD1-like"/>
</dbReference>
<gene>
    <name evidence="5" type="ORF">AVDCRST_MAG68-1530</name>
</gene>
<dbReference type="EC" id="1.2.1.24" evidence="5"/>
<sequence>MPIQTINPATGETLRTFQALTDAEVDERLERAAATFQAYRHTSFAERSRWMARAAAILEEEKDALGRLMTTEMGKPLAAAVAEAEKCAWACRFYADNAERLLADEPVETGAARSFIRYLPMGPVLAIMPWNFPLWQVFRFAAPALMAGNVGVLKHASNVPQCALAIEDIFRRAGFPDGAFQTLLVGSEAVARILDDPRIRAATLTGSTPAGQSVAERAGRNLKKTVLELGGSDPFIVMPSADLDAAAVTAVKARTINNGQSCIAAKRFIVHAGVADEFERRFVRALEALRVGDPMDPGTDVGPLATAAIRDEVDEQVRRSVEMGARVLAGGARGAGPGFYYAPTILADIPRDSPAYLEEVFGPVALLHRAADAGEALRLANDTVFGLGSSVWTRDEQEADFFIRGIEAGMTYVNAMVASDPRLPFGGVKQSGYGRELAAFGIREFVNVKTVWMEGGEGPARHPAAE</sequence>